<dbReference type="Proteomes" id="UP000005222">
    <property type="component" value="Chromosome K"/>
</dbReference>
<dbReference type="GO" id="GO:0007034">
    <property type="term" value="P:vacuolar transport"/>
    <property type="evidence" value="ECO:0007669"/>
    <property type="project" value="TreeGrafter"/>
</dbReference>
<dbReference type="eggNOG" id="ENOG502S7NV">
    <property type="taxonomic scope" value="Eukaryota"/>
</dbReference>
<reference evidence="4" key="2">
    <citation type="journal article" date="2012" name="G3 (Bethesda)">
        <title>Pichia sorbitophila, an interspecies yeast hybrid reveals early steps of genome resolution following polyploidization.</title>
        <authorList>
            <person name="Leh Louis V."/>
            <person name="Despons L."/>
            <person name="Friedrich A."/>
            <person name="Martin T."/>
            <person name="Durrens P."/>
            <person name="Casaregola S."/>
            <person name="Neuveglise C."/>
            <person name="Fairhead C."/>
            <person name="Marck C."/>
            <person name="Cruz J.A."/>
            <person name="Straub M.L."/>
            <person name="Kugler V."/>
            <person name="Sacerdot C."/>
            <person name="Uzunov Z."/>
            <person name="Thierry A."/>
            <person name="Weiss S."/>
            <person name="Bleykasten C."/>
            <person name="De Montigny J."/>
            <person name="Jacques N."/>
            <person name="Jung P."/>
            <person name="Lemaire M."/>
            <person name="Mallet S."/>
            <person name="Morel G."/>
            <person name="Richard G.F."/>
            <person name="Sarkar A."/>
            <person name="Savel G."/>
            <person name="Schacherer J."/>
            <person name="Seret M.L."/>
            <person name="Talla E."/>
            <person name="Samson G."/>
            <person name="Jubin C."/>
            <person name="Poulain J."/>
            <person name="Vacherie B."/>
            <person name="Barbe V."/>
            <person name="Pelletier E."/>
            <person name="Sherman D.J."/>
            <person name="Westhof E."/>
            <person name="Weissenbach J."/>
            <person name="Baret P.V."/>
            <person name="Wincker P."/>
            <person name="Gaillardin C."/>
            <person name="Dujon B."/>
            <person name="Souciet J.L."/>
        </authorList>
    </citation>
    <scope>NUCLEOTIDE SEQUENCE [LARGE SCALE GENOMIC DNA]</scope>
    <source>
        <strain evidence="4">ATCC MYA-4447 / BCRC 22081 / CBS 7064 / NBRC 10061 / NRRL Y-12695</strain>
    </source>
</reference>
<gene>
    <name evidence="2" type="primary">Piso0_004427</name>
    <name evidence="2" type="ORF">GNLVRS01_PISO0K16642g</name>
    <name evidence="3" type="ORF">GNLVRS01_PISO0L16643g</name>
</gene>
<name>G8Y8S3_PICSO</name>
<feature type="compositionally biased region" description="Basic and acidic residues" evidence="1">
    <location>
        <begin position="99"/>
        <end position="127"/>
    </location>
</feature>
<dbReference type="Pfam" id="PF08432">
    <property type="entry name" value="Vfa1"/>
    <property type="match status" value="1"/>
</dbReference>
<dbReference type="PANTHER" id="PTHR28218:SF1">
    <property type="entry name" value="VPS4-ASSOCIATED PROTEIN 1"/>
    <property type="match status" value="1"/>
</dbReference>
<evidence type="ECO:0000256" key="1">
    <source>
        <dbReference type="SAM" id="MobiDB-lite"/>
    </source>
</evidence>
<dbReference type="GO" id="GO:0005768">
    <property type="term" value="C:endosome"/>
    <property type="evidence" value="ECO:0007669"/>
    <property type="project" value="TreeGrafter"/>
</dbReference>
<dbReference type="OrthoDB" id="2158714at2759"/>
<sequence>MSSSDNIYTLRKVAAKDSKACFVCYKPTDTVLVAANKSDHFYVCELHLKDEGFAVGVKGQQYVELEQQVKELEGRRDAQRKRCEQQRPSSWRWVPGLSSKDEKSKDVSKEYEESKRELASTEKELAESEQNLKEYRFKQYKLNDAIYETRRRAQAQARMSSKRQEKIRQPGFFPSVPKHDVQS</sequence>
<dbReference type="PANTHER" id="PTHR28218">
    <property type="entry name" value="VPS4-ASSOCIATED PROTEIN 1"/>
    <property type="match status" value="1"/>
</dbReference>
<protein>
    <submittedName>
        <fullName evidence="2">Piso0_004427 protein</fullName>
    </submittedName>
</protein>
<accession>G8Y8S3</accession>
<feature type="region of interest" description="Disordered" evidence="1">
    <location>
        <begin position="74"/>
        <end position="127"/>
    </location>
</feature>
<dbReference type="AlphaFoldDB" id="G8Y8S3"/>
<dbReference type="InterPro" id="IPR013640">
    <property type="entry name" value="Vfa1"/>
</dbReference>
<dbReference type="EMBL" id="FO082048">
    <property type="protein sequence ID" value="CCE84868.1"/>
    <property type="molecule type" value="Genomic_DNA"/>
</dbReference>
<dbReference type="HOGENOM" id="CLU_088285_2_1_1"/>
<keyword evidence="4" id="KW-1185">Reference proteome</keyword>
<reference evidence="2" key="1">
    <citation type="submission" date="2011-10" db="EMBL/GenBank/DDBJ databases">
        <authorList>
            <person name="Genoscope - CEA"/>
        </authorList>
    </citation>
    <scope>NUCLEOTIDE SEQUENCE</scope>
</reference>
<evidence type="ECO:0000313" key="4">
    <source>
        <dbReference type="Proteomes" id="UP000005222"/>
    </source>
</evidence>
<dbReference type="InParanoid" id="G8Y8S3"/>
<feature type="compositionally biased region" description="Basic and acidic residues" evidence="1">
    <location>
        <begin position="74"/>
        <end position="85"/>
    </location>
</feature>
<evidence type="ECO:0000313" key="3">
    <source>
        <dbReference type="EMBL" id="CCE84868.1"/>
    </source>
</evidence>
<dbReference type="EMBL" id="FO082049">
    <property type="protein sequence ID" value="CCE83837.1"/>
    <property type="molecule type" value="Genomic_DNA"/>
</dbReference>
<evidence type="ECO:0000313" key="2">
    <source>
        <dbReference type="EMBL" id="CCE83837.1"/>
    </source>
</evidence>
<dbReference type="Proteomes" id="UP000005222">
    <property type="component" value="Chromosome L"/>
</dbReference>
<organism evidence="2 4">
    <name type="scientific">Pichia sorbitophila (strain ATCC MYA-4447 / BCRC 22081 / CBS 7064 / NBRC 10061 / NRRL Y-12695)</name>
    <name type="common">Hybrid yeast</name>
    <dbReference type="NCBI Taxonomy" id="559304"/>
    <lineage>
        <taxon>Eukaryota</taxon>
        <taxon>Fungi</taxon>
        <taxon>Dikarya</taxon>
        <taxon>Ascomycota</taxon>
        <taxon>Saccharomycotina</taxon>
        <taxon>Pichiomycetes</taxon>
        <taxon>Debaryomycetaceae</taxon>
        <taxon>Millerozyma</taxon>
    </lineage>
</organism>
<feature type="region of interest" description="Disordered" evidence="1">
    <location>
        <begin position="153"/>
        <end position="183"/>
    </location>
</feature>
<dbReference type="FunCoup" id="G8Y8S3">
    <property type="interactions" value="28"/>
</dbReference>
<proteinExistence type="predicted"/>